<dbReference type="GO" id="GO:0008270">
    <property type="term" value="F:zinc ion binding"/>
    <property type="evidence" value="ECO:0007669"/>
    <property type="project" value="UniProtKB-KW"/>
</dbReference>
<evidence type="ECO:0000256" key="9">
    <source>
        <dbReference type="SAM" id="MobiDB-lite"/>
    </source>
</evidence>
<dbReference type="PANTHER" id="PTHR13763:SF0">
    <property type="entry name" value="BREAST CANCER TYPE 1 SUSCEPTIBILITY PROTEIN"/>
    <property type="match status" value="1"/>
</dbReference>
<dbReference type="Proteomes" id="UP000494106">
    <property type="component" value="Unassembled WGS sequence"/>
</dbReference>
<dbReference type="SUPFAM" id="SSF52113">
    <property type="entry name" value="BRCT domain"/>
    <property type="match status" value="2"/>
</dbReference>
<proteinExistence type="predicted"/>
<dbReference type="EMBL" id="CADEBC010000135">
    <property type="protein sequence ID" value="CAB3223432.1"/>
    <property type="molecule type" value="Genomic_DNA"/>
</dbReference>
<evidence type="ECO:0000256" key="3">
    <source>
        <dbReference type="ARBA" id="ARBA00022763"/>
    </source>
</evidence>
<protein>
    <recommendedName>
        <fullName evidence="14">Breast cancer type 1 susceptibility protein homolog</fullName>
    </recommendedName>
</protein>
<evidence type="ECO:0000256" key="6">
    <source>
        <dbReference type="ARBA" id="ARBA00023204"/>
    </source>
</evidence>
<dbReference type="InterPro" id="IPR013083">
    <property type="entry name" value="Znf_RING/FYVE/PHD"/>
</dbReference>
<feature type="region of interest" description="Disordered" evidence="9">
    <location>
        <begin position="367"/>
        <end position="403"/>
    </location>
</feature>
<feature type="compositionally biased region" description="Polar residues" evidence="9">
    <location>
        <begin position="238"/>
        <end position="247"/>
    </location>
</feature>
<evidence type="ECO:0000256" key="1">
    <source>
        <dbReference type="ARBA" id="ARBA00004123"/>
    </source>
</evidence>
<evidence type="ECO:0000313" key="12">
    <source>
        <dbReference type="EMBL" id="CAB3223432.1"/>
    </source>
</evidence>
<reference evidence="12 13" key="1">
    <citation type="submission" date="2020-04" db="EMBL/GenBank/DDBJ databases">
        <authorList>
            <person name="Wallbank WR R."/>
            <person name="Pardo Diaz C."/>
            <person name="Kozak K."/>
            <person name="Martin S."/>
            <person name="Jiggins C."/>
            <person name="Moest M."/>
            <person name="Warren A I."/>
            <person name="Byers J.R.P. K."/>
            <person name="Montejo-Kovacevich G."/>
            <person name="Yen C E."/>
        </authorList>
    </citation>
    <scope>NUCLEOTIDE SEQUENCE [LARGE SCALE GENOMIC DNA]</scope>
</reference>
<keyword evidence="2" id="KW-0677">Repeat</keyword>
<dbReference type="Gene3D" id="3.40.50.10190">
    <property type="entry name" value="BRCT domain"/>
    <property type="match status" value="2"/>
</dbReference>
<feature type="compositionally biased region" description="Low complexity" evidence="9">
    <location>
        <begin position="370"/>
        <end position="381"/>
    </location>
</feature>
<evidence type="ECO:0000259" key="11">
    <source>
        <dbReference type="PROSITE" id="PS50172"/>
    </source>
</evidence>
<dbReference type="InterPro" id="IPR001357">
    <property type="entry name" value="BRCT_dom"/>
</dbReference>
<dbReference type="CDD" id="cd16449">
    <property type="entry name" value="RING-HC"/>
    <property type="match status" value="1"/>
</dbReference>
<dbReference type="AlphaFoldDB" id="A0A8S0YV03"/>
<feature type="compositionally biased region" description="Basic and acidic residues" evidence="9">
    <location>
        <begin position="248"/>
        <end position="260"/>
    </location>
</feature>
<dbReference type="InterPro" id="IPR031099">
    <property type="entry name" value="BRCA1-associated"/>
</dbReference>
<keyword evidence="6" id="KW-0234">DNA repair</keyword>
<evidence type="ECO:0000256" key="5">
    <source>
        <dbReference type="ARBA" id="ARBA00022833"/>
    </source>
</evidence>
<feature type="domain" description="BRCT" evidence="11">
    <location>
        <begin position="1072"/>
        <end position="1172"/>
    </location>
</feature>
<dbReference type="GO" id="GO:0070531">
    <property type="term" value="C:BRCA1-A complex"/>
    <property type="evidence" value="ECO:0007669"/>
    <property type="project" value="TreeGrafter"/>
</dbReference>
<dbReference type="GO" id="GO:0031436">
    <property type="term" value="C:BRCA1-BARD1 complex"/>
    <property type="evidence" value="ECO:0007669"/>
    <property type="project" value="TreeGrafter"/>
</dbReference>
<dbReference type="Pfam" id="PF00533">
    <property type="entry name" value="BRCT"/>
    <property type="match status" value="1"/>
</dbReference>
<keyword evidence="5" id="KW-0862">Zinc</keyword>
<accession>A0A8S0YV03</accession>
<gene>
    <name evidence="12" type="ORF">APLA_LOCUS1641</name>
</gene>
<dbReference type="GO" id="GO:0045944">
    <property type="term" value="P:positive regulation of transcription by RNA polymerase II"/>
    <property type="evidence" value="ECO:0007669"/>
    <property type="project" value="TreeGrafter"/>
</dbReference>
<dbReference type="Pfam" id="PF16589">
    <property type="entry name" value="BRCT_2"/>
    <property type="match status" value="1"/>
</dbReference>
<dbReference type="GO" id="GO:0000724">
    <property type="term" value="P:double-strand break repair via homologous recombination"/>
    <property type="evidence" value="ECO:0007669"/>
    <property type="project" value="TreeGrafter"/>
</dbReference>
<keyword evidence="4 8" id="KW-0863">Zinc-finger</keyword>
<evidence type="ECO:0000259" key="10">
    <source>
        <dbReference type="PROSITE" id="PS50089"/>
    </source>
</evidence>
<dbReference type="InterPro" id="IPR036420">
    <property type="entry name" value="BRCT_dom_sf"/>
</dbReference>
<evidence type="ECO:0000313" key="13">
    <source>
        <dbReference type="Proteomes" id="UP000494106"/>
    </source>
</evidence>
<dbReference type="PANTHER" id="PTHR13763">
    <property type="entry name" value="BREAST CANCER TYPE 1 SUSCEPTIBILITY PROTEIN BRCA1"/>
    <property type="match status" value="1"/>
</dbReference>
<feature type="region of interest" description="Disordered" evidence="9">
    <location>
        <begin position="174"/>
        <end position="203"/>
    </location>
</feature>
<feature type="compositionally biased region" description="Polar residues" evidence="9">
    <location>
        <begin position="387"/>
        <end position="403"/>
    </location>
</feature>
<dbReference type="InterPro" id="IPR001841">
    <property type="entry name" value="Znf_RING"/>
</dbReference>
<keyword evidence="4 8" id="KW-0479">Metal-binding</keyword>
<keyword evidence="3" id="KW-0227">DNA damage</keyword>
<evidence type="ECO:0008006" key="14">
    <source>
        <dbReference type="Google" id="ProtNLM"/>
    </source>
</evidence>
<organism evidence="12 13">
    <name type="scientific">Arctia plantaginis</name>
    <name type="common">Wood tiger moth</name>
    <name type="synonym">Phalaena plantaginis</name>
    <dbReference type="NCBI Taxonomy" id="874455"/>
    <lineage>
        <taxon>Eukaryota</taxon>
        <taxon>Metazoa</taxon>
        <taxon>Ecdysozoa</taxon>
        <taxon>Arthropoda</taxon>
        <taxon>Hexapoda</taxon>
        <taxon>Insecta</taxon>
        <taxon>Pterygota</taxon>
        <taxon>Neoptera</taxon>
        <taxon>Endopterygota</taxon>
        <taxon>Lepidoptera</taxon>
        <taxon>Glossata</taxon>
        <taxon>Ditrysia</taxon>
        <taxon>Noctuoidea</taxon>
        <taxon>Erebidae</taxon>
        <taxon>Arctiinae</taxon>
        <taxon>Arctia</taxon>
    </lineage>
</organism>
<evidence type="ECO:0000256" key="7">
    <source>
        <dbReference type="ARBA" id="ARBA00023242"/>
    </source>
</evidence>
<comment type="subcellular location">
    <subcellularLocation>
        <location evidence="1">Nucleus</location>
    </subcellularLocation>
</comment>
<feature type="domain" description="BRCT" evidence="11">
    <location>
        <begin position="996"/>
        <end position="1057"/>
    </location>
</feature>
<feature type="region of interest" description="Disordered" evidence="9">
    <location>
        <begin position="783"/>
        <end position="816"/>
    </location>
</feature>
<evidence type="ECO:0000256" key="2">
    <source>
        <dbReference type="ARBA" id="ARBA00022737"/>
    </source>
</evidence>
<name>A0A8S0YV03_ARCPL</name>
<feature type="region of interest" description="Disordered" evidence="9">
    <location>
        <begin position="221"/>
        <end position="270"/>
    </location>
</feature>
<feature type="compositionally biased region" description="Basic and acidic residues" evidence="9">
    <location>
        <begin position="181"/>
        <end position="200"/>
    </location>
</feature>
<dbReference type="SUPFAM" id="SSF57850">
    <property type="entry name" value="RING/U-box"/>
    <property type="match status" value="1"/>
</dbReference>
<dbReference type="SMART" id="SM00292">
    <property type="entry name" value="BRCT"/>
    <property type="match status" value="2"/>
</dbReference>
<dbReference type="PROSITE" id="PS50089">
    <property type="entry name" value="ZF_RING_2"/>
    <property type="match status" value="1"/>
</dbReference>
<keyword evidence="13" id="KW-1185">Reference proteome</keyword>
<dbReference type="Gene3D" id="3.30.40.10">
    <property type="entry name" value="Zinc/RING finger domain, C3HC4 (zinc finger)"/>
    <property type="match status" value="1"/>
</dbReference>
<dbReference type="GO" id="GO:0004842">
    <property type="term" value="F:ubiquitin-protein transferase activity"/>
    <property type="evidence" value="ECO:0007669"/>
    <property type="project" value="TreeGrafter"/>
</dbReference>
<feature type="compositionally biased region" description="Basic and acidic residues" evidence="9">
    <location>
        <begin position="807"/>
        <end position="816"/>
    </location>
</feature>
<comment type="caution">
    <text evidence="12">The sequence shown here is derived from an EMBL/GenBank/DDBJ whole genome shotgun (WGS) entry which is preliminary data.</text>
</comment>
<evidence type="ECO:0000256" key="8">
    <source>
        <dbReference type="PROSITE-ProRule" id="PRU00175"/>
    </source>
</evidence>
<evidence type="ECO:0000256" key="4">
    <source>
        <dbReference type="ARBA" id="ARBA00022771"/>
    </source>
</evidence>
<dbReference type="PROSITE" id="PS50172">
    <property type="entry name" value="BRCT"/>
    <property type="match status" value="2"/>
</dbReference>
<feature type="domain" description="RING-type" evidence="10">
    <location>
        <begin position="24"/>
        <end position="57"/>
    </location>
</feature>
<dbReference type="OrthoDB" id="6105938at2759"/>
<sequence length="1195" mass="134801">MSLKDLNLVTLTKLTSEYTDHLKCIECCKYYIAPATAACGHTLCHTCWRGRRICPLCACSLDRKSLKLNLPLQNLTNHIQTLGEAFEKLFKIQLDEFSLDTPGDIESDKDPVKNVKDWLTSSQNHFSAPIQNSETFSQDSQQPQNPIEISASNVIIHTKEKKVESSTEVHKIIHVPPPQDDWDRIEEMPDQENNPKHRDNIVGPMDIEPFFVDDSEYTMCNPRRSSRKRDIKNDDSNQRVNEFFNQRNSKDSSCENDKKSQKSKQTWNNVKRMRKEFSKLNKKNRGKLNVSIEMVKKTQNLKPNTSLTASQHVVNIDENTPDNTNKENEIIAVNSNEISFKDQHATPCEDMDGIAKELNLPQLTVVPKLNNNSVSNKSNNSQDKDMSYNNSTTKQRISSTTKKQEYINKTNPSLIEVNRMPFIKKSALCPKNIQVTCDNVPNTPPQETIPDSSDDIEISIKIGSTITNILIKKKNDVQVKINNDREVQTSLGPHNLDRNQTSVKDNGLHNIEISISKADSQEAQVNIKESGTIPAAADKSTTEKKNTASADTATVQFEITESVEKELSNVMEYETVEGQKETFRNVNNVSEIQHVDTAATGQENQANFEDLNDLDIFTGSVKEANVHIIQKHAPSEILISTVGNKVKTQKNAEKRNREITEDEVLPKSKKVKVTIQQTGNDKNTPPDSEPVNYDVIMGQVFASIDADMEEIRKSQDLQSIKHIENNETKSDAHKNKECINEKHSENIFSILEKDDDHLEASTDEKMPQQVEELLTPVVCEHLDSLQDSDEPVQKTNKSVKGSENFDDSDRSVVEETPQKDLSFLKVKRTSTLNLSQMALCETKKIPSKASDQSIKSIITLTDTERESNDSNKDVTLVDPVGKKLTLETPLTITKFADHIIHKSTPVARKSLNFDNENEDNDPEQTLCSTSDIIAKTTQEKEIMSKAFESTPTTPAARPLLARNMSKAIKKFCLAASRLTSDEISKVKIVCAQLKWKYVDNYTKDITHLVVSVDEENKSQRSVKYMCALADSKWIVSFAWIERCLRTKSAVDEEYFEALDSFGEPGPRRSRIAKQKLFQGIKFYCMPPFSVLDVSTLKDMLTAAGGHVVKEIKDVRVAKDSTQPALLLAEPENTQEDRFIYLAMEHSLVPVNFEWVLNCLGSYSLGSIQELLLCPSSLLPEATARWPEVLLAQDYE</sequence>
<keyword evidence="7" id="KW-0539">Nucleus</keyword>